<dbReference type="PANTHER" id="PTHR45774:SF3">
    <property type="entry name" value="BTB (POZ) DOMAIN-CONTAINING 2B-RELATED"/>
    <property type="match status" value="1"/>
</dbReference>
<gene>
    <name evidence="2" type="ORF">DERYTH_LOCUS10691</name>
</gene>
<dbReference type="Pfam" id="PF00651">
    <property type="entry name" value="BTB"/>
    <property type="match status" value="1"/>
</dbReference>
<dbReference type="OrthoDB" id="9984961at2759"/>
<accession>A0A9N9E2Z2</accession>
<evidence type="ECO:0000313" key="3">
    <source>
        <dbReference type="Proteomes" id="UP000789405"/>
    </source>
</evidence>
<proteinExistence type="predicted"/>
<dbReference type="InterPro" id="IPR011705">
    <property type="entry name" value="BACK"/>
</dbReference>
<evidence type="ECO:0000259" key="1">
    <source>
        <dbReference type="PROSITE" id="PS50097"/>
    </source>
</evidence>
<protein>
    <submittedName>
        <fullName evidence="2">15078_t:CDS:1</fullName>
    </submittedName>
</protein>
<dbReference type="Pfam" id="PF07707">
    <property type="entry name" value="BACK"/>
    <property type="match status" value="1"/>
</dbReference>
<dbReference type="EMBL" id="CAJVPY010006330">
    <property type="protein sequence ID" value="CAG8660652.1"/>
    <property type="molecule type" value="Genomic_DNA"/>
</dbReference>
<dbReference type="AlphaFoldDB" id="A0A9N9E2Z2"/>
<dbReference type="Gene3D" id="1.25.40.420">
    <property type="match status" value="1"/>
</dbReference>
<name>A0A9N9E2Z2_9GLOM</name>
<keyword evidence="3" id="KW-1185">Reference proteome</keyword>
<comment type="caution">
    <text evidence="2">The sequence shown here is derived from an EMBL/GenBank/DDBJ whole genome shotgun (WGS) entry which is preliminary data.</text>
</comment>
<dbReference type="SUPFAM" id="SSF54695">
    <property type="entry name" value="POZ domain"/>
    <property type="match status" value="1"/>
</dbReference>
<dbReference type="Gene3D" id="3.30.710.10">
    <property type="entry name" value="Potassium Channel Kv1.1, Chain A"/>
    <property type="match status" value="1"/>
</dbReference>
<feature type="domain" description="BTB" evidence="1">
    <location>
        <begin position="44"/>
        <end position="118"/>
    </location>
</feature>
<evidence type="ECO:0000313" key="2">
    <source>
        <dbReference type="EMBL" id="CAG8660652.1"/>
    </source>
</evidence>
<dbReference type="Proteomes" id="UP000789405">
    <property type="component" value="Unassembled WGS sequence"/>
</dbReference>
<sequence>MLSKVLKPRHLPSIYSYGRRMEGIKTYEELFNLNEILLQTEKNYDVVIYAGEGNSVKVFHAHSFILYSRSSYFETALFNKNYTQSYDKTFTFTISNISAIIFRVILRYLYTTEIDTSKLDGPEILQLIEAANELELDKIIDYLLARDNLTEIVLSKLNNTEVLRLIIRIIELNFSLILQYESDFETILEKLNIDEILYIMKTDNRSEIKQFFDNILSSTEAINPFLSKLNGGKILQLLVTANEFQYKQIVSNLLMNVRAILGELNKYEITQLMIVAKELKHNRITERLFLSVDFANIISDNLNCVEILDLLLKANQMQHQKFFNHMLNFIDQRLEEYMHIDAFIIMQIIFSNDAFKSLHDQCLHIICINPNLLFEHRKFTQLDKSILMLILQRDDLGTLSEIIILDYLMKWGIAQNSTILPNQFRKWRKKDYDILEKTIHDFIPLIRWYQMPQDDFMKYSEFLKNIISTEPILNYFRYNIMPPRGTTILSQRYILPNHMFLVKPGQFDLIASWIDRKDLKTTSSINNEQISNDSLYYGPTVTLIKIMDMGLFGGYNELNDLNTSNISRVIKNCLAEKCYSLHGPCFGWNKKHTFSNADSHDIYINSNWLYICQRFIHHSHPNFRKFQKLQTKSRYEIEDFEVWQVVKKYNPSQ</sequence>
<dbReference type="SMART" id="SM00225">
    <property type="entry name" value="BTB"/>
    <property type="match status" value="1"/>
</dbReference>
<dbReference type="PROSITE" id="PS50097">
    <property type="entry name" value="BTB"/>
    <property type="match status" value="1"/>
</dbReference>
<organism evidence="2 3">
    <name type="scientific">Dentiscutata erythropus</name>
    <dbReference type="NCBI Taxonomy" id="1348616"/>
    <lineage>
        <taxon>Eukaryota</taxon>
        <taxon>Fungi</taxon>
        <taxon>Fungi incertae sedis</taxon>
        <taxon>Mucoromycota</taxon>
        <taxon>Glomeromycotina</taxon>
        <taxon>Glomeromycetes</taxon>
        <taxon>Diversisporales</taxon>
        <taxon>Gigasporaceae</taxon>
        <taxon>Dentiscutata</taxon>
    </lineage>
</organism>
<dbReference type="PANTHER" id="PTHR45774">
    <property type="entry name" value="BTB/POZ DOMAIN-CONTAINING"/>
    <property type="match status" value="1"/>
</dbReference>
<dbReference type="InterPro" id="IPR000210">
    <property type="entry name" value="BTB/POZ_dom"/>
</dbReference>
<dbReference type="InterPro" id="IPR011333">
    <property type="entry name" value="SKP1/BTB/POZ_sf"/>
</dbReference>
<reference evidence="2" key="1">
    <citation type="submission" date="2021-06" db="EMBL/GenBank/DDBJ databases">
        <authorList>
            <person name="Kallberg Y."/>
            <person name="Tangrot J."/>
            <person name="Rosling A."/>
        </authorList>
    </citation>
    <scope>NUCLEOTIDE SEQUENCE</scope>
    <source>
        <strain evidence="2">MA453B</strain>
    </source>
</reference>
<dbReference type="CDD" id="cd18186">
    <property type="entry name" value="BTB_POZ_ZBTB_KLHL-like"/>
    <property type="match status" value="1"/>
</dbReference>